<evidence type="ECO:0000256" key="9">
    <source>
        <dbReference type="ARBA" id="ARBA00023034"/>
    </source>
</evidence>
<comment type="similarity">
    <text evidence="3">Belongs to the glycosyltransferase 29 family.</text>
</comment>
<comment type="catalytic activity">
    <reaction evidence="13">
        <text>a beta-D-galactosyl-(1-&gt;3)-N-acetyl-alpha-D-galactosaminyl derivative + CMP-N-acetyl-beta-neuraminate = a beta-D-galactosyl-(1-&gt;3)-[N-acetyl-alpha-neuraminyl-(2-&gt;6)]-N-acetyl-alpha-D-galactosaminyl derivative + CMP + H(+)</text>
        <dbReference type="Rhea" id="RHEA:11136"/>
        <dbReference type="ChEBI" id="CHEBI:15378"/>
        <dbReference type="ChEBI" id="CHEBI:57812"/>
        <dbReference type="ChEBI" id="CHEBI:60377"/>
        <dbReference type="ChEBI" id="CHEBI:133470"/>
        <dbReference type="ChEBI" id="CHEBI:140764"/>
        <dbReference type="EC" id="2.4.3.3"/>
    </reaction>
    <physiologicalReaction direction="left-to-right" evidence="13">
        <dbReference type="Rhea" id="RHEA:11137"/>
    </physiologicalReaction>
</comment>
<organism evidence="18 19">
    <name type="scientific">Saguinus oedipus</name>
    <name type="common">Cotton-top tamarin</name>
    <name type="synonym">Oedipomidas oedipus</name>
    <dbReference type="NCBI Taxonomy" id="9490"/>
    <lineage>
        <taxon>Eukaryota</taxon>
        <taxon>Metazoa</taxon>
        <taxon>Chordata</taxon>
        <taxon>Craniata</taxon>
        <taxon>Vertebrata</taxon>
        <taxon>Euteleostomi</taxon>
        <taxon>Mammalia</taxon>
        <taxon>Eutheria</taxon>
        <taxon>Euarchontoglires</taxon>
        <taxon>Primates</taxon>
        <taxon>Haplorrhini</taxon>
        <taxon>Platyrrhini</taxon>
        <taxon>Cebidae</taxon>
        <taxon>Callitrichinae</taxon>
        <taxon>Saguinus</taxon>
    </lineage>
</organism>
<feature type="compositionally biased region" description="Basic and acidic residues" evidence="17">
    <location>
        <begin position="147"/>
        <end position="157"/>
    </location>
</feature>
<dbReference type="PANTHER" id="PTHR45941:SF1">
    <property type="entry name" value="ALPHA-N-ACETYLGALACTOSAMINIDE ALPHA-2,6-SIALYLTRANSFERASE 1"/>
    <property type="match status" value="1"/>
</dbReference>
<keyword evidence="9" id="KW-0333">Golgi apparatus</keyword>
<dbReference type="EC" id="2.4.3.3" evidence="14"/>
<dbReference type="Proteomes" id="UP001266305">
    <property type="component" value="Unassembled WGS sequence"/>
</dbReference>
<feature type="compositionally biased region" description="Polar residues" evidence="17">
    <location>
        <begin position="123"/>
        <end position="136"/>
    </location>
</feature>
<comment type="catalytic activity">
    <reaction evidence="16">
        <text>a 3-O-[N-acetyl-alpha-D-galactosaminyl]-L-threonyl-[protein] + CMP-N-acetyl-beta-neuraminate = a 3-O-[N-acetyl-alpha-neuraminosyl-(2-&gt;6)-N-acetyl-alpha-D-galactosaminyl]-L-threonyl-[protein] + CMP + H(+)</text>
        <dbReference type="Rhea" id="RHEA:81643"/>
        <dbReference type="Rhea" id="RHEA-COMP:11689"/>
        <dbReference type="Rhea" id="RHEA-COMP:19720"/>
        <dbReference type="ChEBI" id="CHEBI:15378"/>
        <dbReference type="ChEBI" id="CHEBI:57812"/>
        <dbReference type="ChEBI" id="CHEBI:60377"/>
        <dbReference type="ChEBI" id="CHEBI:87075"/>
        <dbReference type="ChEBI" id="CHEBI:231970"/>
    </reaction>
    <physiologicalReaction direction="left-to-right" evidence="16">
        <dbReference type="Rhea" id="RHEA:81644"/>
    </physiologicalReaction>
</comment>
<comment type="catalytic activity">
    <reaction evidence="15">
        <text>a 3-O-[N-acetyl-alpha-neuraminyl-(2-&gt;3)-beta-D-galactosyl-(1-&gt;3)-N-acetyl-alpha-D-galactosaminyl]-L-threonyl-[protein] + CMP-N-acetyl-beta-neuraminate = a 3-O-{alpha-Neu5Ac-(2-&gt;3)-beta-D-Gal-(1-&gt;3)-[alpha-Neu5Ac-(2-&gt;6)]-alpha-D-GalNAc}-L-threonyl-[protein] + CMP + H(+)</text>
        <dbReference type="Rhea" id="RHEA:81659"/>
        <dbReference type="Rhea" id="RHEA-COMP:14417"/>
        <dbReference type="Rhea" id="RHEA-COMP:16763"/>
        <dbReference type="ChEBI" id="CHEBI:15378"/>
        <dbReference type="ChEBI" id="CHEBI:57812"/>
        <dbReference type="ChEBI" id="CHEBI:60377"/>
        <dbReference type="ChEBI" id="CHEBI:139598"/>
        <dbReference type="ChEBI" id="CHEBI:156398"/>
    </reaction>
    <physiologicalReaction direction="left-to-right" evidence="15">
        <dbReference type="Rhea" id="RHEA:81660"/>
    </physiologicalReaction>
</comment>
<evidence type="ECO:0000256" key="1">
    <source>
        <dbReference type="ARBA" id="ARBA00004323"/>
    </source>
</evidence>
<sequence>MEPHLVPVVRKVVTHFPPVPQQQLLLASLPPGNVQCITCAVVGNGGILNNSRMGQEIDSHDYVFRLSGALIKGYEQDVGTRTSFYGFTAFSLTTSIHILGNRGFKNVPLGQHTGEAGEEACVQSESAVGTGSPSIRQESGGQSEQPEESKWAGEVRVGRPRPGPEGSAVGPLPVLDPQDVRYLHFLEGTRDYEWLEALLMNQTLMSNNLFWFRYSLPSCHPFIPG</sequence>
<dbReference type="Gene3D" id="3.90.1480.20">
    <property type="entry name" value="Glycosyl transferase family 29"/>
    <property type="match status" value="1"/>
</dbReference>
<dbReference type="EMBL" id="JASSZA010000005">
    <property type="protein sequence ID" value="KAK2112127.1"/>
    <property type="molecule type" value="Genomic_DNA"/>
</dbReference>
<evidence type="ECO:0000256" key="12">
    <source>
        <dbReference type="ARBA" id="ARBA00023180"/>
    </source>
</evidence>
<dbReference type="Pfam" id="PF00777">
    <property type="entry name" value="Glyco_transf_29"/>
    <property type="match status" value="1"/>
</dbReference>
<keyword evidence="12" id="KW-0325">Glycoprotein</keyword>
<evidence type="ECO:0000313" key="19">
    <source>
        <dbReference type="Proteomes" id="UP001266305"/>
    </source>
</evidence>
<keyword evidence="11" id="KW-1015">Disulfide bond</keyword>
<reference evidence="18 19" key="1">
    <citation type="submission" date="2023-05" db="EMBL/GenBank/DDBJ databases">
        <title>B98-5 Cell Line De Novo Hybrid Assembly: An Optical Mapping Approach.</title>
        <authorList>
            <person name="Kananen K."/>
            <person name="Auerbach J.A."/>
            <person name="Kautto E."/>
            <person name="Blachly J.S."/>
        </authorList>
    </citation>
    <scope>NUCLEOTIDE SEQUENCE [LARGE SCALE GENOMIC DNA]</scope>
    <source>
        <strain evidence="18">B95-8</strain>
        <tissue evidence="18">Cell line</tissue>
    </source>
</reference>
<keyword evidence="4" id="KW-0328">Glycosyltransferase</keyword>
<evidence type="ECO:0000256" key="2">
    <source>
        <dbReference type="ARBA" id="ARBA00004922"/>
    </source>
</evidence>
<keyword evidence="8" id="KW-1133">Transmembrane helix</keyword>
<evidence type="ECO:0000256" key="10">
    <source>
        <dbReference type="ARBA" id="ARBA00023136"/>
    </source>
</evidence>
<evidence type="ECO:0000256" key="14">
    <source>
        <dbReference type="ARBA" id="ARBA00039109"/>
    </source>
</evidence>
<evidence type="ECO:0000256" key="16">
    <source>
        <dbReference type="ARBA" id="ARBA00052285"/>
    </source>
</evidence>
<evidence type="ECO:0000256" key="4">
    <source>
        <dbReference type="ARBA" id="ARBA00022676"/>
    </source>
</evidence>
<keyword evidence="19" id="KW-1185">Reference proteome</keyword>
<accession>A0ABQ9VRW9</accession>
<protein>
    <recommendedName>
        <fullName evidence="14">alpha-N-acetylgalactosaminide alpha-2,6-sialyltransferase</fullName>
        <ecNumber evidence="14">2.4.3.3</ecNumber>
    </recommendedName>
</protein>
<gene>
    <name evidence="18" type="ORF">P7K49_011874</name>
</gene>
<dbReference type="InterPro" id="IPR038578">
    <property type="entry name" value="GT29-like_sf"/>
</dbReference>
<comment type="pathway">
    <text evidence="2">Protein modification; protein glycosylation.</text>
</comment>
<dbReference type="InterPro" id="IPR001675">
    <property type="entry name" value="Glyco_trans_29"/>
</dbReference>
<keyword evidence="7" id="KW-0735">Signal-anchor</keyword>
<evidence type="ECO:0000256" key="6">
    <source>
        <dbReference type="ARBA" id="ARBA00022692"/>
    </source>
</evidence>
<dbReference type="PANTHER" id="PTHR45941">
    <property type="entry name" value="ALPHA-N-ACETYLGALACTOSAMINIDE ALPHA-2,6-SIALYLTRANSFERASE 2-LIKE-RELATED"/>
    <property type="match status" value="1"/>
</dbReference>
<evidence type="ECO:0000256" key="17">
    <source>
        <dbReference type="SAM" id="MobiDB-lite"/>
    </source>
</evidence>
<keyword evidence="10" id="KW-0472">Membrane</keyword>
<evidence type="ECO:0000256" key="3">
    <source>
        <dbReference type="ARBA" id="ARBA00006003"/>
    </source>
</evidence>
<evidence type="ECO:0000256" key="15">
    <source>
        <dbReference type="ARBA" id="ARBA00050664"/>
    </source>
</evidence>
<evidence type="ECO:0000256" key="11">
    <source>
        <dbReference type="ARBA" id="ARBA00023157"/>
    </source>
</evidence>
<feature type="region of interest" description="Disordered" evidence="17">
    <location>
        <begin position="116"/>
        <end position="172"/>
    </location>
</feature>
<name>A0ABQ9VRW9_SAGOE</name>
<evidence type="ECO:0000256" key="7">
    <source>
        <dbReference type="ARBA" id="ARBA00022968"/>
    </source>
</evidence>
<keyword evidence="5" id="KW-0808">Transferase</keyword>
<evidence type="ECO:0000313" key="18">
    <source>
        <dbReference type="EMBL" id="KAK2112127.1"/>
    </source>
</evidence>
<keyword evidence="6" id="KW-0812">Transmembrane</keyword>
<evidence type="ECO:0000256" key="8">
    <source>
        <dbReference type="ARBA" id="ARBA00022989"/>
    </source>
</evidence>
<evidence type="ECO:0000256" key="13">
    <source>
        <dbReference type="ARBA" id="ARBA00036348"/>
    </source>
</evidence>
<evidence type="ECO:0000256" key="5">
    <source>
        <dbReference type="ARBA" id="ARBA00022679"/>
    </source>
</evidence>
<comment type="caution">
    <text evidence="18">The sequence shown here is derived from an EMBL/GenBank/DDBJ whole genome shotgun (WGS) entry which is preliminary data.</text>
</comment>
<comment type="subcellular location">
    <subcellularLocation>
        <location evidence="1">Golgi apparatus membrane</location>
        <topology evidence="1">Single-pass type II membrane protein</topology>
    </subcellularLocation>
</comment>
<proteinExistence type="inferred from homology"/>